<dbReference type="SUPFAM" id="SSF51445">
    <property type="entry name" value="(Trans)glycosidases"/>
    <property type="match status" value="1"/>
</dbReference>
<dbReference type="Pfam" id="PF00232">
    <property type="entry name" value="Glyco_hydro_1"/>
    <property type="match status" value="1"/>
</dbReference>
<evidence type="ECO:0000313" key="6">
    <source>
        <dbReference type="Proteomes" id="UP000782880"/>
    </source>
</evidence>
<dbReference type="InterPro" id="IPR033132">
    <property type="entry name" value="GH_1_N_CS"/>
</dbReference>
<reference evidence="5" key="2">
    <citation type="submission" date="2021-09" db="EMBL/GenBank/DDBJ databases">
        <authorList>
            <person name="Gilroy R."/>
        </authorList>
    </citation>
    <scope>NUCLEOTIDE SEQUENCE</scope>
    <source>
        <strain evidence="5">ChiBcec21-2208</strain>
    </source>
</reference>
<dbReference type="PANTHER" id="PTHR10353:SF122">
    <property type="entry name" value="6-PHOSPHO-BETA-GLUCOSIDASE ASCB-RELATED"/>
    <property type="match status" value="1"/>
</dbReference>
<name>A0A921IMH0_9FIRM</name>
<comment type="similarity">
    <text evidence="1 4">Belongs to the glycosyl hydrolase 1 family.</text>
</comment>
<dbReference type="PANTHER" id="PTHR10353">
    <property type="entry name" value="GLYCOSYL HYDROLASE"/>
    <property type="match status" value="1"/>
</dbReference>
<protein>
    <submittedName>
        <fullName evidence="5">Glycoside hydrolase family 1 protein</fullName>
    </submittedName>
</protein>
<dbReference type="EMBL" id="DYVE01000300">
    <property type="protein sequence ID" value="HJG29283.1"/>
    <property type="molecule type" value="Genomic_DNA"/>
</dbReference>
<evidence type="ECO:0000256" key="1">
    <source>
        <dbReference type="ARBA" id="ARBA00010838"/>
    </source>
</evidence>
<reference evidence="5" key="1">
    <citation type="journal article" date="2021" name="PeerJ">
        <title>Extensive microbial diversity within the chicken gut microbiome revealed by metagenomics and culture.</title>
        <authorList>
            <person name="Gilroy R."/>
            <person name="Ravi A."/>
            <person name="Getino M."/>
            <person name="Pursley I."/>
            <person name="Horton D.L."/>
            <person name="Alikhan N.F."/>
            <person name="Baker D."/>
            <person name="Gharbi K."/>
            <person name="Hall N."/>
            <person name="Watson M."/>
            <person name="Adriaenssens E.M."/>
            <person name="Foster-Nyarko E."/>
            <person name="Jarju S."/>
            <person name="Secka A."/>
            <person name="Antonio M."/>
            <person name="Oren A."/>
            <person name="Chaudhuri R.R."/>
            <person name="La Ragione R."/>
            <person name="Hildebrand F."/>
            <person name="Pallen M.J."/>
        </authorList>
    </citation>
    <scope>NUCLEOTIDE SEQUENCE</scope>
    <source>
        <strain evidence="5">ChiBcec21-2208</strain>
    </source>
</reference>
<evidence type="ECO:0000313" key="5">
    <source>
        <dbReference type="EMBL" id="HJG29283.1"/>
    </source>
</evidence>
<evidence type="ECO:0000256" key="3">
    <source>
        <dbReference type="ARBA" id="ARBA00023295"/>
    </source>
</evidence>
<keyword evidence="3" id="KW-0326">Glycosidase</keyword>
<accession>A0A921IMH0</accession>
<dbReference type="InterPro" id="IPR001360">
    <property type="entry name" value="Glyco_hydro_1"/>
</dbReference>
<organism evidence="5 6">
    <name type="scientific">Subdoligranulum variabile</name>
    <dbReference type="NCBI Taxonomy" id="214851"/>
    <lineage>
        <taxon>Bacteria</taxon>
        <taxon>Bacillati</taxon>
        <taxon>Bacillota</taxon>
        <taxon>Clostridia</taxon>
        <taxon>Eubacteriales</taxon>
        <taxon>Oscillospiraceae</taxon>
        <taxon>Subdoligranulum</taxon>
    </lineage>
</organism>
<dbReference type="GO" id="GO:0016052">
    <property type="term" value="P:carbohydrate catabolic process"/>
    <property type="evidence" value="ECO:0007669"/>
    <property type="project" value="TreeGrafter"/>
</dbReference>
<dbReference type="Gene3D" id="3.20.20.80">
    <property type="entry name" value="Glycosidases"/>
    <property type="match status" value="1"/>
</dbReference>
<gene>
    <name evidence="5" type="ORF">K8V20_11655</name>
</gene>
<evidence type="ECO:0000256" key="4">
    <source>
        <dbReference type="RuleBase" id="RU003690"/>
    </source>
</evidence>
<dbReference type="AlphaFoldDB" id="A0A921IMH0"/>
<keyword evidence="2 5" id="KW-0378">Hydrolase</keyword>
<dbReference type="GO" id="GO:0005829">
    <property type="term" value="C:cytosol"/>
    <property type="evidence" value="ECO:0007669"/>
    <property type="project" value="TreeGrafter"/>
</dbReference>
<dbReference type="Proteomes" id="UP000782880">
    <property type="component" value="Unassembled WGS sequence"/>
</dbReference>
<evidence type="ECO:0000256" key="2">
    <source>
        <dbReference type="ARBA" id="ARBA00022801"/>
    </source>
</evidence>
<dbReference type="PROSITE" id="PS00653">
    <property type="entry name" value="GLYCOSYL_HYDROL_F1_2"/>
    <property type="match status" value="1"/>
</dbReference>
<dbReference type="PRINTS" id="PR00131">
    <property type="entry name" value="GLHYDRLASE1"/>
</dbReference>
<dbReference type="InterPro" id="IPR017853">
    <property type="entry name" value="GH"/>
</dbReference>
<proteinExistence type="inferred from homology"/>
<dbReference type="FunFam" id="3.20.20.80:FF:000004">
    <property type="entry name" value="Beta-glucosidase 6-phospho-beta-glucosidase"/>
    <property type="match status" value="1"/>
</dbReference>
<sequence>MAKKELQYKFPEGFLWGGAIAANQTEGAWLEDGKTPQTTDVMVGIENDGHTPGIRYNTETGRYEIAQDPNKVYLANTGIDFYHRYKEDIKLIAGMGFTCFRTSISWARVYPGGDAMQPNETALKHYDDVIDTIRSYGMEPIITITHFDNPLDMMIKYNGWSNRKCIDLYLRYCDTIFRRYGSKVKYWLTFNEINNLFRRPFAAAGVLPSHTDPSKKFFDENYTEKEMHQALHNTMLANALSVRLFHKLVPNGKIGCMMAGSHAAVYAATCNPDDVLATIDAKRETYLFTDIMCAGYYPFWLTKLWEKRGVRPEIRDGELEIIRDNTVDYLGYSYYFSNVCKHEEGHMYDGGALVPGGAKTTNEYCNEFSPDPWRFRKDPKGFRILIEEYADRYHLPMFIAENGIGLYEDESNGVPIQDPERVKYLEEHLKQLHMAIEDGAPVFGYCWWGPIDLVSSGSGEMDKRYGFIYVDYHNDGTGDMHRSIKQSYYRYKEIIENNGL</sequence>
<dbReference type="GO" id="GO:0008422">
    <property type="term" value="F:beta-glucosidase activity"/>
    <property type="evidence" value="ECO:0007669"/>
    <property type="project" value="TreeGrafter"/>
</dbReference>
<comment type="caution">
    <text evidence="5">The sequence shown here is derived from an EMBL/GenBank/DDBJ whole genome shotgun (WGS) entry which is preliminary data.</text>
</comment>